<organism evidence="2 3">
    <name type="scientific">Sporosarcina soli</name>
    <dbReference type="NCBI Taxonomy" id="334736"/>
    <lineage>
        <taxon>Bacteria</taxon>
        <taxon>Bacillati</taxon>
        <taxon>Bacillota</taxon>
        <taxon>Bacilli</taxon>
        <taxon>Bacillales</taxon>
        <taxon>Caryophanaceae</taxon>
        <taxon>Sporosarcina</taxon>
    </lineage>
</organism>
<keyword evidence="3" id="KW-1185">Reference proteome</keyword>
<dbReference type="RefSeq" id="WP_381433714.1">
    <property type="nucleotide sequence ID" value="NZ_JBHSNO010000005.1"/>
</dbReference>
<dbReference type="Proteomes" id="UP001596109">
    <property type="component" value="Unassembled WGS sequence"/>
</dbReference>
<keyword evidence="1" id="KW-0472">Membrane</keyword>
<sequence>MYGTIILLLFIGLILLLLRLLKSPGKTKVFRISRKFHFTFMKAFIVLLLVTLALSEVMAWNSEGNTPPQYSVEQSLVNLDEAILNGKEIPSSLLLEKRTHETDGTLSISNSYGQAFVYIERTAEENTVIEERIYKPELTMNDYDLSDYVKVKKPVWRDHSMFLPDQPVNDFRYTSYHDSQMLNQLMKEEEHNLNSWSSSSRSLVIHLLVPKNIELETDTQNVMFIDN</sequence>
<evidence type="ECO:0000313" key="2">
    <source>
        <dbReference type="EMBL" id="MFC5589287.1"/>
    </source>
</evidence>
<reference evidence="3" key="1">
    <citation type="journal article" date="2019" name="Int. J. Syst. Evol. Microbiol.">
        <title>The Global Catalogue of Microorganisms (GCM) 10K type strain sequencing project: providing services to taxonomists for standard genome sequencing and annotation.</title>
        <authorList>
            <consortium name="The Broad Institute Genomics Platform"/>
            <consortium name="The Broad Institute Genome Sequencing Center for Infectious Disease"/>
            <person name="Wu L."/>
            <person name="Ma J."/>
        </authorList>
    </citation>
    <scope>NUCLEOTIDE SEQUENCE [LARGE SCALE GENOMIC DNA]</scope>
    <source>
        <strain evidence="3">CGMCC 4.1434</strain>
    </source>
</reference>
<protein>
    <submittedName>
        <fullName evidence="2">Uncharacterized protein</fullName>
    </submittedName>
</protein>
<dbReference type="EMBL" id="JBHSNO010000005">
    <property type="protein sequence ID" value="MFC5589287.1"/>
    <property type="molecule type" value="Genomic_DNA"/>
</dbReference>
<feature type="transmembrane region" description="Helical" evidence="1">
    <location>
        <begin position="43"/>
        <end position="60"/>
    </location>
</feature>
<accession>A0ABW0TIR9</accession>
<feature type="transmembrane region" description="Helical" evidence="1">
    <location>
        <begin position="6"/>
        <end position="22"/>
    </location>
</feature>
<gene>
    <name evidence="2" type="ORF">ACFPRA_10335</name>
</gene>
<evidence type="ECO:0000256" key="1">
    <source>
        <dbReference type="SAM" id="Phobius"/>
    </source>
</evidence>
<keyword evidence="1" id="KW-1133">Transmembrane helix</keyword>
<comment type="caution">
    <text evidence="2">The sequence shown here is derived from an EMBL/GenBank/DDBJ whole genome shotgun (WGS) entry which is preliminary data.</text>
</comment>
<proteinExistence type="predicted"/>
<name>A0ABW0TIR9_9BACL</name>
<evidence type="ECO:0000313" key="3">
    <source>
        <dbReference type="Proteomes" id="UP001596109"/>
    </source>
</evidence>
<keyword evidence="1" id="KW-0812">Transmembrane</keyword>